<evidence type="ECO:0000256" key="4">
    <source>
        <dbReference type="ARBA" id="ARBA00022454"/>
    </source>
</evidence>
<proteinExistence type="inferred from homology"/>
<dbReference type="InterPro" id="IPR000477">
    <property type="entry name" value="RT_dom"/>
</dbReference>
<feature type="region of interest" description="Disordered" evidence="14">
    <location>
        <begin position="561"/>
        <end position="595"/>
    </location>
</feature>
<dbReference type="GO" id="GO:0046872">
    <property type="term" value="F:metal ion binding"/>
    <property type="evidence" value="ECO:0007669"/>
    <property type="project" value="UniProtKB-KW"/>
</dbReference>
<dbReference type="PANTHER" id="PTHR12066">
    <property type="entry name" value="TELOMERASE REVERSE TRANSCRIPTASE"/>
    <property type="match status" value="1"/>
</dbReference>
<dbReference type="OrthoDB" id="289721at2759"/>
<evidence type="ECO:0000259" key="15">
    <source>
        <dbReference type="PROSITE" id="PS50878"/>
    </source>
</evidence>
<sequence length="1146" mass="128821">MSSRFRHPLPARPASPTSSAPPPTTLAASHAQAKGPEPNRPPHRLLDVFYRTHEALASLLPLELIFRAEDTSSYITFVKQTIVATCTVDERDDQGWRALQQLQHEAGDVVTVGMQEVLAQVHTRIFAQHAKKLAKTRQAPGTWMSSTPKNVLCLGHRPVCQSEWRSASRAYARSKLTSRPHDLTTSRSTCATYAILWDGTASIRLVQVNVYRLDSVGTGDTTKVVNDHVNTTLGSISISKNWLTLLRRIGINAMIHLLSSPDLAVFSLLPNGCLLQCSGTPLAELTTLASRAAKSDVAKPSRKRKRSRAKSKSQSDAIDIDGPVPMDVDEVKASGFVTGPLPAAPDFVEPNRPSAAPMSRTASSMDVDDNNFDSNLATSKRKQNEGSARPAKRKKLATLNSPSEIVIPRMRLYHARPNKGPKARLVYGLSNKHILTRLPAMFPPAAQQTKADAGQLLGGARHLAKYIFPRQFGLHNVFTYPKPRLNVEVVSDHHDREIEIKKLGTVKTPERVKPTLPMLQRMMLLHSRCNYRKMLDRYCPKKVTKEANLSQAERAVLLKLMSQPETQSPHVEPSAKDHEEDEEDETPMAHGASQARARVKAKPRFTEYMCSTYEVICYVTAVVRDTIPRDFWGSKSNENLVLKHAGEFLRLRRFETMSLHTLLQGLCVADCDWLLPLSATRPRNRFQRAPSVEMAKRREVLMEFLYWFFDGFIVDLVRTAFCVTDSATHDKKAIYFRHDDWSSICGPSLGSIRQTMFDSIPDEKAHVLLADRQLGFSFLRLLPKATGFRPIVNLARKPLITGPFGRKELGKTINKVLQASFDVLTFEKNRKPQLVGSLVGSPMDILERLKAYKIKMSKNGTQPLPTLYFVKVDVQGAYDSIKQEKLLSIVDKVLTESDYAVQKYAQVILQSRKPFRSWRRLACPEDDQDQFEHLAKKIAARTHEGVLSDQVVYQSITRPEVMKLLREHITANLVKFGTHFYKQKDGIPQGSVLSSLLCSLFYGDMEQKVLKFTDDPDSVGSDSENSAGFNQLSFGQYPIVQLLLRYVDDFLFITTQKPLAARFLRVMDRGIPEYGCKISPEKRLTNFDIALRPEEVVPPWRDPAFPWCGHTINTGNLDVRADTTRSSESGQFVLSYLARITRDESQ</sequence>
<dbReference type="GO" id="GO:0070034">
    <property type="term" value="F:telomerase RNA binding"/>
    <property type="evidence" value="ECO:0007669"/>
    <property type="project" value="TreeGrafter"/>
</dbReference>
<dbReference type="Proteomes" id="UP000249723">
    <property type="component" value="Unassembled WGS sequence"/>
</dbReference>
<dbReference type="InterPro" id="IPR003545">
    <property type="entry name" value="Telomerase_RT"/>
</dbReference>
<gene>
    <name evidence="16" type="ORF">BZ3500_MVSOF-1268-A1-R1_CHR9G10875</name>
</gene>
<evidence type="ECO:0000256" key="5">
    <source>
        <dbReference type="ARBA" id="ARBA00022679"/>
    </source>
</evidence>
<keyword evidence="17" id="KW-1185">Reference proteome</keyword>
<dbReference type="PROSITE" id="PS50878">
    <property type="entry name" value="RT_POL"/>
    <property type="match status" value="1"/>
</dbReference>
<accession>A0A2X0MF67</accession>
<dbReference type="GO" id="GO:0000333">
    <property type="term" value="C:telomerase catalytic core complex"/>
    <property type="evidence" value="ECO:0007669"/>
    <property type="project" value="TreeGrafter"/>
</dbReference>
<reference evidence="17" key="1">
    <citation type="submission" date="2016-10" db="EMBL/GenBank/DDBJ databases">
        <authorList>
            <person name="Jeantristanb JTB J.-T."/>
            <person name="Ricardo R."/>
        </authorList>
    </citation>
    <scope>NUCLEOTIDE SEQUENCE [LARGE SCALE GENOMIC DNA]</scope>
</reference>
<evidence type="ECO:0000256" key="9">
    <source>
        <dbReference type="ARBA" id="ARBA00022895"/>
    </source>
</evidence>
<keyword evidence="5 13" id="KW-0808">Transferase</keyword>
<keyword evidence="10 13" id="KW-0695">RNA-directed DNA polymerase</keyword>
<dbReference type="Pfam" id="PF00078">
    <property type="entry name" value="RVT_1"/>
    <property type="match status" value="1"/>
</dbReference>
<feature type="region of interest" description="Disordered" evidence="14">
    <location>
        <begin position="342"/>
        <end position="396"/>
    </location>
</feature>
<dbReference type="CDD" id="cd01648">
    <property type="entry name" value="TERT"/>
    <property type="match status" value="1"/>
</dbReference>
<dbReference type="Pfam" id="PF12009">
    <property type="entry name" value="Telomerase_RBD"/>
    <property type="match status" value="1"/>
</dbReference>
<dbReference type="GO" id="GO:0003720">
    <property type="term" value="F:telomerase activity"/>
    <property type="evidence" value="ECO:0007669"/>
    <property type="project" value="InterPro"/>
</dbReference>
<dbReference type="PANTHER" id="PTHR12066:SF0">
    <property type="entry name" value="TELOMERASE REVERSE TRANSCRIPTASE"/>
    <property type="match status" value="1"/>
</dbReference>
<evidence type="ECO:0000313" key="17">
    <source>
        <dbReference type="Proteomes" id="UP000249723"/>
    </source>
</evidence>
<keyword evidence="4 13" id="KW-0158">Chromosome</keyword>
<evidence type="ECO:0000313" key="16">
    <source>
        <dbReference type="EMBL" id="SDA00842.1"/>
    </source>
</evidence>
<feature type="compositionally biased region" description="Basic residues" evidence="14">
    <location>
        <begin position="300"/>
        <end position="311"/>
    </location>
</feature>
<evidence type="ECO:0000256" key="1">
    <source>
        <dbReference type="ARBA" id="ARBA00008001"/>
    </source>
</evidence>
<comment type="function">
    <text evidence="13">Telomerase is a ribonucleoprotein enzyme essential for the replication of chromosome termini in most eukaryotes. It elongates telomeres. It is a reverse transcriptase that adds simple sequence repeats to chromosome ends by copying a template sequence within the RNA component of the enzyme.</text>
</comment>
<comment type="similarity">
    <text evidence="1 13">Belongs to the reverse transcriptase family. Telomerase subfamily.</text>
</comment>
<dbReference type="GO" id="GO:0007004">
    <property type="term" value="P:telomere maintenance via telomerase"/>
    <property type="evidence" value="ECO:0007669"/>
    <property type="project" value="TreeGrafter"/>
</dbReference>
<comment type="catalytic activity">
    <reaction evidence="12 13">
        <text>DNA(n) + a 2'-deoxyribonucleoside 5'-triphosphate = DNA(n+1) + diphosphate</text>
        <dbReference type="Rhea" id="RHEA:22508"/>
        <dbReference type="Rhea" id="RHEA-COMP:17339"/>
        <dbReference type="Rhea" id="RHEA-COMP:17340"/>
        <dbReference type="ChEBI" id="CHEBI:33019"/>
        <dbReference type="ChEBI" id="CHEBI:61560"/>
        <dbReference type="ChEBI" id="CHEBI:173112"/>
        <dbReference type="EC" id="2.7.7.49"/>
    </reaction>
</comment>
<keyword evidence="6 13" id="KW-0548">Nucleotidyltransferase</keyword>
<dbReference type="AlphaFoldDB" id="A0A2X0MF67"/>
<comment type="subcellular location">
    <subcellularLocation>
        <location evidence="13">Nucleus</location>
    </subcellularLocation>
    <subcellularLocation>
        <location evidence="13">Chromosome</location>
        <location evidence="13">Telomere</location>
    </subcellularLocation>
</comment>
<evidence type="ECO:0000256" key="8">
    <source>
        <dbReference type="ARBA" id="ARBA00022842"/>
    </source>
</evidence>
<protein>
    <recommendedName>
        <fullName evidence="3 13">Telomerase reverse transcriptase</fullName>
        <ecNumber evidence="2 13">2.7.7.49</ecNumber>
    </recommendedName>
    <alternativeName>
        <fullName evidence="13">Telomerase catalytic subunit</fullName>
    </alternativeName>
</protein>
<evidence type="ECO:0000256" key="6">
    <source>
        <dbReference type="ARBA" id="ARBA00022695"/>
    </source>
</evidence>
<feature type="region of interest" description="Disordered" evidence="14">
    <location>
        <begin position="1"/>
        <end position="43"/>
    </location>
</feature>
<dbReference type="PRINTS" id="PR01365">
    <property type="entry name" value="TELOMERASERT"/>
</dbReference>
<feature type="domain" description="Reverse transcriptase" evidence="15">
    <location>
        <begin position="763"/>
        <end position="1112"/>
    </location>
</feature>
<evidence type="ECO:0000256" key="2">
    <source>
        <dbReference type="ARBA" id="ARBA00012493"/>
    </source>
</evidence>
<keyword evidence="7 13" id="KW-0479">Metal-binding</keyword>
<keyword evidence="9 13" id="KW-0779">Telomere</keyword>
<dbReference type="STRING" id="289078.A0A2X0MF67"/>
<dbReference type="EC" id="2.7.7.49" evidence="2 13"/>
<keyword evidence="11 13" id="KW-0539">Nucleus</keyword>
<evidence type="ECO:0000256" key="13">
    <source>
        <dbReference type="RuleBase" id="RU365061"/>
    </source>
</evidence>
<evidence type="ECO:0000256" key="12">
    <source>
        <dbReference type="ARBA" id="ARBA00048173"/>
    </source>
</evidence>
<dbReference type="SMART" id="SM00975">
    <property type="entry name" value="Telomerase_RBD"/>
    <property type="match status" value="1"/>
</dbReference>
<dbReference type="GO" id="GO:0000781">
    <property type="term" value="C:chromosome, telomeric region"/>
    <property type="evidence" value="ECO:0007669"/>
    <property type="project" value="UniProtKB-SubCell"/>
</dbReference>
<evidence type="ECO:0000256" key="3">
    <source>
        <dbReference type="ARBA" id="ARBA00016182"/>
    </source>
</evidence>
<evidence type="ECO:0000256" key="10">
    <source>
        <dbReference type="ARBA" id="ARBA00022918"/>
    </source>
</evidence>
<dbReference type="Gene3D" id="3.30.70.2630">
    <property type="match status" value="1"/>
</dbReference>
<dbReference type="InterPro" id="IPR021891">
    <property type="entry name" value="Telomerase_RBD"/>
</dbReference>
<evidence type="ECO:0000256" key="11">
    <source>
        <dbReference type="ARBA" id="ARBA00023242"/>
    </source>
</evidence>
<keyword evidence="8 13" id="KW-0460">Magnesium</keyword>
<feature type="region of interest" description="Disordered" evidence="14">
    <location>
        <begin position="293"/>
        <end position="325"/>
    </location>
</feature>
<dbReference type="Gene3D" id="1.10.132.70">
    <property type="match status" value="1"/>
</dbReference>
<dbReference type="GO" id="GO:0042162">
    <property type="term" value="F:telomeric DNA binding"/>
    <property type="evidence" value="ECO:0007669"/>
    <property type="project" value="TreeGrafter"/>
</dbReference>
<name>A0A2X0MF67_9BASI</name>
<dbReference type="EMBL" id="FMWP01000107">
    <property type="protein sequence ID" value="SDA00842.1"/>
    <property type="molecule type" value="Genomic_DNA"/>
</dbReference>
<evidence type="ECO:0000256" key="14">
    <source>
        <dbReference type="SAM" id="MobiDB-lite"/>
    </source>
</evidence>
<evidence type="ECO:0000256" key="7">
    <source>
        <dbReference type="ARBA" id="ARBA00022723"/>
    </source>
</evidence>
<organism evidence="16 17">
    <name type="scientific">Microbotryum saponariae</name>
    <dbReference type="NCBI Taxonomy" id="289078"/>
    <lineage>
        <taxon>Eukaryota</taxon>
        <taxon>Fungi</taxon>
        <taxon>Dikarya</taxon>
        <taxon>Basidiomycota</taxon>
        <taxon>Pucciniomycotina</taxon>
        <taxon>Microbotryomycetes</taxon>
        <taxon>Microbotryales</taxon>
        <taxon>Microbotryaceae</taxon>
        <taxon>Microbotryum</taxon>
    </lineage>
</organism>